<accession>A0ABQ2HIN9</accession>
<evidence type="ECO:0000256" key="5">
    <source>
        <dbReference type="SAM" id="Phobius"/>
    </source>
</evidence>
<dbReference type="EMBL" id="BMLI01000001">
    <property type="protein sequence ID" value="GGM81874.1"/>
    <property type="molecule type" value="Genomic_DNA"/>
</dbReference>
<evidence type="ECO:0000256" key="1">
    <source>
        <dbReference type="ARBA" id="ARBA00004141"/>
    </source>
</evidence>
<dbReference type="NCBIfam" id="TIGR01593">
    <property type="entry name" value="holin_tox_secr"/>
    <property type="match status" value="1"/>
</dbReference>
<reference evidence="7" key="1">
    <citation type="journal article" date="2019" name="Int. J. Syst. Evol. Microbiol.">
        <title>The Global Catalogue of Microorganisms (GCM) 10K type strain sequencing project: providing services to taxonomists for standard genome sequencing and annotation.</title>
        <authorList>
            <consortium name="The Broad Institute Genomics Platform"/>
            <consortium name="The Broad Institute Genome Sequencing Center for Infectious Disease"/>
            <person name="Wu L."/>
            <person name="Ma J."/>
        </authorList>
    </citation>
    <scope>NUCLEOTIDE SEQUENCE [LARGE SCALE GENOMIC DNA]</scope>
    <source>
        <strain evidence="7">CGMCC 1.6375</strain>
    </source>
</reference>
<evidence type="ECO:0000313" key="7">
    <source>
        <dbReference type="Proteomes" id="UP000632339"/>
    </source>
</evidence>
<dbReference type="RefSeq" id="WP_019942578.1">
    <property type="nucleotide sequence ID" value="NZ_BMLI01000001.1"/>
</dbReference>
<feature type="transmembrane region" description="Helical" evidence="5">
    <location>
        <begin position="41"/>
        <end position="58"/>
    </location>
</feature>
<feature type="transmembrane region" description="Helical" evidence="5">
    <location>
        <begin position="78"/>
        <end position="96"/>
    </location>
</feature>
<evidence type="ECO:0000256" key="4">
    <source>
        <dbReference type="ARBA" id="ARBA00023136"/>
    </source>
</evidence>
<keyword evidence="4 5" id="KW-0472">Membrane</keyword>
<keyword evidence="3 5" id="KW-1133">Transmembrane helix</keyword>
<evidence type="ECO:0000256" key="3">
    <source>
        <dbReference type="ARBA" id="ARBA00022989"/>
    </source>
</evidence>
<evidence type="ECO:0000256" key="2">
    <source>
        <dbReference type="ARBA" id="ARBA00022692"/>
    </source>
</evidence>
<organism evidence="6 7">
    <name type="scientific">Dyadobacter beijingensis</name>
    <dbReference type="NCBI Taxonomy" id="365489"/>
    <lineage>
        <taxon>Bacteria</taxon>
        <taxon>Pseudomonadati</taxon>
        <taxon>Bacteroidota</taxon>
        <taxon>Cytophagia</taxon>
        <taxon>Cytophagales</taxon>
        <taxon>Spirosomataceae</taxon>
        <taxon>Dyadobacter</taxon>
    </lineage>
</organism>
<sequence>MKHTLTAFIATFSDKTFLSVSAALAVLKSVADTYFFDDWAFVMFLLVIIGVDTVTGTYRAWKQKNLESRAYARLFEKLLTYGSLLVMAHVLMNFPISGKVTGLFDWVDNVLYCAMIVRESISILENYAEIDPKGVSTKILARLKKFDESGEFKDLI</sequence>
<protein>
    <recommendedName>
        <fullName evidence="8">Toxin secretion/phage lysis holin</fullName>
    </recommendedName>
</protein>
<dbReference type="NCBIfam" id="NF035928">
    <property type="entry name" value="holin_1"/>
    <property type="match status" value="1"/>
</dbReference>
<comment type="subcellular location">
    <subcellularLocation>
        <location evidence="1">Membrane</location>
        <topology evidence="1">Multi-pass membrane protein</topology>
    </subcellularLocation>
</comment>
<dbReference type="Proteomes" id="UP000632339">
    <property type="component" value="Unassembled WGS sequence"/>
</dbReference>
<dbReference type="Pfam" id="PF05105">
    <property type="entry name" value="Phage_holin_4_1"/>
    <property type="match status" value="1"/>
</dbReference>
<dbReference type="InterPro" id="IPR006480">
    <property type="entry name" value="Phage_holin_4_1"/>
</dbReference>
<evidence type="ECO:0000313" key="6">
    <source>
        <dbReference type="EMBL" id="GGM81874.1"/>
    </source>
</evidence>
<keyword evidence="7" id="KW-1185">Reference proteome</keyword>
<name>A0ABQ2HIN9_9BACT</name>
<keyword evidence="2 5" id="KW-0812">Transmembrane</keyword>
<comment type="caution">
    <text evidence="6">The sequence shown here is derived from an EMBL/GenBank/DDBJ whole genome shotgun (WGS) entry which is preliminary data.</text>
</comment>
<gene>
    <name evidence="6" type="ORF">GCM10010967_12070</name>
</gene>
<evidence type="ECO:0008006" key="8">
    <source>
        <dbReference type="Google" id="ProtNLM"/>
    </source>
</evidence>
<proteinExistence type="predicted"/>